<feature type="domain" description="Fatty acid desaturase" evidence="2">
    <location>
        <begin position="62"/>
        <end position="315"/>
    </location>
</feature>
<sequence length="342" mass="39099">MPDQSEAARQLGAARPARDWIRILAEYREPDPLRSSFELAVTLGPFLILWALAWWSMSISYWLTVSLSLVNAGFLLRLFAIQHDCGHGAFFQNRTLSDWLGRVIGVLTLTPYDVWRRSHSIHHSSSGNLGRRGMGDIHTVTVAEYHALTPLNKLIYRLYRNPVVLFCLGPGYLFLLQNRLPLGLMGNARYWVSAMCTNAAIFVWVALVLYFGGLVPILLIFLPSTLLAATAGVWLFYVQHQFETTHWDDDEDWQLHDAALHGSSHYVLPPVLQWLSANIGVHHVHHLYSRIPFYRLPEVLRDHAELAQSNRMTIRESLHTVRLNLWDEESRRLISFAQAGTL</sequence>
<dbReference type="GO" id="GO:0016020">
    <property type="term" value="C:membrane"/>
    <property type="evidence" value="ECO:0007669"/>
    <property type="project" value="TreeGrafter"/>
</dbReference>
<dbReference type="InterPro" id="IPR005804">
    <property type="entry name" value="FA_desaturase_dom"/>
</dbReference>
<dbReference type="AlphaFoldDB" id="A0A1X6Z9B5"/>
<dbReference type="GO" id="GO:0016717">
    <property type="term" value="F:oxidoreductase activity, acting on paired donors, with oxidation of a pair of donors resulting in the reduction of molecular oxygen to two molecules of water"/>
    <property type="evidence" value="ECO:0007669"/>
    <property type="project" value="TreeGrafter"/>
</dbReference>
<organism evidence="3 4">
    <name type="scientific">Roseovarius halotolerans</name>
    <dbReference type="NCBI Taxonomy" id="505353"/>
    <lineage>
        <taxon>Bacteria</taxon>
        <taxon>Pseudomonadati</taxon>
        <taxon>Pseudomonadota</taxon>
        <taxon>Alphaproteobacteria</taxon>
        <taxon>Rhodobacterales</taxon>
        <taxon>Roseobacteraceae</taxon>
        <taxon>Roseovarius</taxon>
    </lineage>
</organism>
<feature type="transmembrane region" description="Helical" evidence="1">
    <location>
        <begin position="158"/>
        <end position="176"/>
    </location>
</feature>
<keyword evidence="4" id="KW-1185">Reference proteome</keyword>
<dbReference type="CDD" id="cd03507">
    <property type="entry name" value="Delta12-FADS-like"/>
    <property type="match status" value="1"/>
</dbReference>
<keyword evidence="3" id="KW-0560">Oxidoreductase</keyword>
<reference evidence="3 4" key="1">
    <citation type="submission" date="2017-03" db="EMBL/GenBank/DDBJ databases">
        <authorList>
            <person name="Afonso C.L."/>
            <person name="Miller P.J."/>
            <person name="Scott M.A."/>
            <person name="Spackman E."/>
            <person name="Goraichik I."/>
            <person name="Dimitrov K.M."/>
            <person name="Suarez D.L."/>
            <person name="Swayne D.E."/>
        </authorList>
    </citation>
    <scope>NUCLEOTIDE SEQUENCE [LARGE SCALE GENOMIC DNA]</scope>
    <source>
        <strain evidence="3 4">CECT 8110</strain>
    </source>
</reference>
<dbReference type="Proteomes" id="UP000193207">
    <property type="component" value="Unassembled WGS sequence"/>
</dbReference>
<dbReference type="PANTHER" id="PTHR19353:SF73">
    <property type="entry name" value="FATTY ACID DESATURASE"/>
    <property type="match status" value="1"/>
</dbReference>
<evidence type="ECO:0000313" key="4">
    <source>
        <dbReference type="Proteomes" id="UP000193207"/>
    </source>
</evidence>
<evidence type="ECO:0000313" key="3">
    <source>
        <dbReference type="EMBL" id="SLN45160.1"/>
    </source>
</evidence>
<dbReference type="RefSeq" id="WP_245962866.1">
    <property type="nucleotide sequence ID" value="NZ_FWFU01000003.1"/>
</dbReference>
<dbReference type="Pfam" id="PF00487">
    <property type="entry name" value="FA_desaturase"/>
    <property type="match status" value="1"/>
</dbReference>
<feature type="transmembrane region" description="Helical" evidence="1">
    <location>
        <begin position="37"/>
        <end position="55"/>
    </location>
</feature>
<keyword evidence="1" id="KW-1133">Transmembrane helix</keyword>
<dbReference type="EC" id="1.14.19.-" evidence="3"/>
<keyword evidence="1" id="KW-0812">Transmembrane</keyword>
<gene>
    <name evidence="3" type="primary">des_2</name>
    <name evidence="3" type="ORF">ROH8110_02397</name>
</gene>
<dbReference type="InterPro" id="IPR012171">
    <property type="entry name" value="Fatty_acid_desaturase"/>
</dbReference>
<name>A0A1X6Z9B5_9RHOB</name>
<dbReference type="EMBL" id="FWFU01000003">
    <property type="protein sequence ID" value="SLN45160.1"/>
    <property type="molecule type" value="Genomic_DNA"/>
</dbReference>
<proteinExistence type="predicted"/>
<keyword evidence="1" id="KW-0472">Membrane</keyword>
<feature type="transmembrane region" description="Helical" evidence="1">
    <location>
        <begin position="61"/>
        <end position="79"/>
    </location>
</feature>
<feature type="transmembrane region" description="Helical" evidence="1">
    <location>
        <begin position="217"/>
        <end position="237"/>
    </location>
</feature>
<accession>A0A1X6Z9B5</accession>
<evidence type="ECO:0000259" key="2">
    <source>
        <dbReference type="Pfam" id="PF00487"/>
    </source>
</evidence>
<protein>
    <submittedName>
        <fullName evidence="3">Fatty acid desaturase</fullName>
        <ecNumber evidence="3">1.14.19.-</ecNumber>
    </submittedName>
</protein>
<dbReference type="GO" id="GO:0006629">
    <property type="term" value="P:lipid metabolic process"/>
    <property type="evidence" value="ECO:0007669"/>
    <property type="project" value="InterPro"/>
</dbReference>
<dbReference type="PANTHER" id="PTHR19353">
    <property type="entry name" value="FATTY ACID DESATURASE 2"/>
    <property type="match status" value="1"/>
</dbReference>
<feature type="transmembrane region" description="Helical" evidence="1">
    <location>
        <begin position="188"/>
        <end position="211"/>
    </location>
</feature>
<evidence type="ECO:0000256" key="1">
    <source>
        <dbReference type="SAM" id="Phobius"/>
    </source>
</evidence>